<dbReference type="EMBL" id="CAJVQA010001440">
    <property type="protein sequence ID" value="CAG8514473.1"/>
    <property type="molecule type" value="Genomic_DNA"/>
</dbReference>
<sequence length="89" mass="10100">MLSKDIQVIVATEGVKLFIKKSYSTEYEKPGNIYMSADTSLAATFLLLDTVSYLLNTSNKEVPNLKPLLELIFELIFELFFKLISVFIS</sequence>
<protein>
    <submittedName>
        <fullName evidence="1">19327_t:CDS:1</fullName>
    </submittedName>
</protein>
<reference evidence="1" key="1">
    <citation type="submission" date="2021-06" db="EMBL/GenBank/DDBJ databases">
        <authorList>
            <person name="Kallberg Y."/>
            <person name="Tangrot J."/>
            <person name="Rosling A."/>
        </authorList>
    </citation>
    <scope>NUCLEOTIDE SEQUENCE</scope>
    <source>
        <strain evidence="1">FL966</strain>
    </source>
</reference>
<gene>
    <name evidence="1" type="ORF">CPELLU_LOCUS3078</name>
</gene>
<organism evidence="1 2">
    <name type="scientific">Cetraspora pellucida</name>
    <dbReference type="NCBI Taxonomy" id="1433469"/>
    <lineage>
        <taxon>Eukaryota</taxon>
        <taxon>Fungi</taxon>
        <taxon>Fungi incertae sedis</taxon>
        <taxon>Mucoromycota</taxon>
        <taxon>Glomeromycotina</taxon>
        <taxon>Glomeromycetes</taxon>
        <taxon>Diversisporales</taxon>
        <taxon>Gigasporaceae</taxon>
        <taxon>Cetraspora</taxon>
    </lineage>
</organism>
<dbReference type="AlphaFoldDB" id="A0A9N9F7D9"/>
<dbReference type="Proteomes" id="UP000789759">
    <property type="component" value="Unassembled WGS sequence"/>
</dbReference>
<comment type="caution">
    <text evidence="1">The sequence shown here is derived from an EMBL/GenBank/DDBJ whole genome shotgun (WGS) entry which is preliminary data.</text>
</comment>
<keyword evidence="2" id="KW-1185">Reference proteome</keyword>
<accession>A0A9N9F7D9</accession>
<evidence type="ECO:0000313" key="2">
    <source>
        <dbReference type="Proteomes" id="UP000789759"/>
    </source>
</evidence>
<evidence type="ECO:0000313" key="1">
    <source>
        <dbReference type="EMBL" id="CAG8514473.1"/>
    </source>
</evidence>
<proteinExistence type="predicted"/>
<name>A0A9N9F7D9_9GLOM</name>